<dbReference type="EMBL" id="CAEKDK010000007">
    <property type="protein sequence ID" value="CAB4286924.1"/>
    <property type="molecule type" value="Genomic_DNA"/>
</dbReference>
<evidence type="ECO:0000313" key="2">
    <source>
        <dbReference type="Proteomes" id="UP000507222"/>
    </source>
</evidence>
<name>A0A6J5VG86_PRUAR</name>
<protein>
    <submittedName>
        <fullName evidence="1">Uncharacterized protein</fullName>
    </submittedName>
</protein>
<evidence type="ECO:0000313" key="1">
    <source>
        <dbReference type="EMBL" id="CAB4286924.1"/>
    </source>
</evidence>
<dbReference type="Proteomes" id="UP000507222">
    <property type="component" value="Unassembled WGS sequence"/>
</dbReference>
<organism evidence="1 2">
    <name type="scientific">Prunus armeniaca</name>
    <name type="common">Apricot</name>
    <name type="synonym">Armeniaca vulgaris</name>
    <dbReference type="NCBI Taxonomy" id="36596"/>
    <lineage>
        <taxon>Eukaryota</taxon>
        <taxon>Viridiplantae</taxon>
        <taxon>Streptophyta</taxon>
        <taxon>Embryophyta</taxon>
        <taxon>Tracheophyta</taxon>
        <taxon>Spermatophyta</taxon>
        <taxon>Magnoliopsida</taxon>
        <taxon>eudicotyledons</taxon>
        <taxon>Gunneridae</taxon>
        <taxon>Pentapetalae</taxon>
        <taxon>rosids</taxon>
        <taxon>fabids</taxon>
        <taxon>Rosales</taxon>
        <taxon>Rosaceae</taxon>
        <taxon>Amygdaloideae</taxon>
        <taxon>Amygdaleae</taxon>
        <taxon>Prunus</taxon>
    </lineage>
</organism>
<dbReference type="AlphaFoldDB" id="A0A6J5VG86"/>
<accession>A0A6J5VG86</accession>
<reference evidence="1 2" key="1">
    <citation type="submission" date="2020-05" db="EMBL/GenBank/DDBJ databases">
        <authorList>
            <person name="Campoy J."/>
            <person name="Schneeberger K."/>
            <person name="Spophaly S."/>
        </authorList>
    </citation>
    <scope>NUCLEOTIDE SEQUENCE [LARGE SCALE GENOMIC DNA]</scope>
    <source>
        <strain evidence="1">PruArmRojPasFocal</strain>
    </source>
</reference>
<proteinExistence type="predicted"/>
<gene>
    <name evidence="1" type="ORF">CURHAP_LOCUS44709</name>
</gene>
<sequence length="78" mass="8973">MENTEMVCWCGKNARIRISWTISNPRSIGGVMDVYCNVILWREWWIRWTKAEDFGIAMTWGVLGMHCAFGMGSTVLVV</sequence>